<dbReference type="Pfam" id="PF05940">
    <property type="entry name" value="NnrS"/>
    <property type="match status" value="1"/>
</dbReference>
<keyword evidence="1" id="KW-1133">Transmembrane helix</keyword>
<feature type="transmembrane region" description="Helical" evidence="1">
    <location>
        <begin position="273"/>
        <end position="294"/>
    </location>
</feature>
<dbReference type="Proteomes" id="UP001446205">
    <property type="component" value="Unassembled WGS sequence"/>
</dbReference>
<feature type="transmembrane region" description="Helical" evidence="1">
    <location>
        <begin position="90"/>
        <end position="109"/>
    </location>
</feature>
<reference evidence="2 3" key="1">
    <citation type="submission" date="2024-04" db="EMBL/GenBank/DDBJ databases">
        <authorList>
            <person name="Abashina T."/>
            <person name="Shaikin A."/>
        </authorList>
    </citation>
    <scope>NUCLEOTIDE SEQUENCE [LARGE SCALE GENOMIC DNA]</scope>
    <source>
        <strain evidence="2 3">AAFK</strain>
    </source>
</reference>
<feature type="transmembrane region" description="Helical" evidence="1">
    <location>
        <begin position="115"/>
        <end position="139"/>
    </location>
</feature>
<evidence type="ECO:0000256" key="1">
    <source>
        <dbReference type="SAM" id="Phobius"/>
    </source>
</evidence>
<dbReference type="RefSeq" id="WP_341371997.1">
    <property type="nucleotide sequence ID" value="NZ_JBBPCO010000025.1"/>
</dbReference>
<keyword evidence="1" id="KW-0812">Transmembrane</keyword>
<organism evidence="2 3">
    <name type="scientific">Thermithiobacillus plumbiphilus</name>
    <dbReference type="NCBI Taxonomy" id="1729899"/>
    <lineage>
        <taxon>Bacteria</taxon>
        <taxon>Pseudomonadati</taxon>
        <taxon>Pseudomonadota</taxon>
        <taxon>Acidithiobacillia</taxon>
        <taxon>Acidithiobacillales</taxon>
        <taxon>Thermithiobacillaceae</taxon>
        <taxon>Thermithiobacillus</taxon>
    </lineage>
</organism>
<feature type="transmembrane region" description="Helical" evidence="1">
    <location>
        <begin position="16"/>
        <end position="34"/>
    </location>
</feature>
<protein>
    <submittedName>
        <fullName evidence="2">NnrS family protein</fullName>
    </submittedName>
</protein>
<feature type="transmembrane region" description="Helical" evidence="1">
    <location>
        <begin position="184"/>
        <end position="203"/>
    </location>
</feature>
<keyword evidence="3" id="KW-1185">Reference proteome</keyword>
<feature type="transmembrane region" description="Helical" evidence="1">
    <location>
        <begin position="374"/>
        <end position="392"/>
    </location>
</feature>
<feature type="transmembrane region" description="Helical" evidence="1">
    <location>
        <begin position="54"/>
        <end position="78"/>
    </location>
</feature>
<accession>A0ABU9DDQ6</accession>
<gene>
    <name evidence="2" type="ORF">WOB96_14405</name>
</gene>
<proteinExistence type="predicted"/>
<evidence type="ECO:0000313" key="2">
    <source>
        <dbReference type="EMBL" id="MEK8090942.1"/>
    </source>
</evidence>
<name>A0ABU9DDQ6_9PROT</name>
<dbReference type="InterPro" id="IPR010266">
    <property type="entry name" value="NnrS"/>
</dbReference>
<feature type="transmembrane region" description="Helical" evidence="1">
    <location>
        <begin position="341"/>
        <end position="362"/>
    </location>
</feature>
<feature type="transmembrane region" description="Helical" evidence="1">
    <location>
        <begin position="151"/>
        <end position="172"/>
    </location>
</feature>
<dbReference type="EMBL" id="JBBPCO010000025">
    <property type="protein sequence ID" value="MEK8090942.1"/>
    <property type="molecule type" value="Genomic_DNA"/>
</dbReference>
<keyword evidence="1" id="KW-0472">Membrane</keyword>
<sequence>MTSPSWRQLGAAPHRLMFFLGAFQAAGVMLWWLGDLLGRYTQAYAAPSWTIPAAWAHAFLMIYGFFPFFIFGFLMTTFPNWLNGRPVTRWSYLPASILMAGGMLLFYAGLVIDKLLLLVGVLLFLAGWGIGLLALLAILRQSQHPDKQHSRVTIAGLFMGWLGACAYGLWLFTGAIQFLNFSRIAGIWFFLLPIFLTVSHRMIPFFSSRVLTAYVIYRPDWILPAMLACATGHGLLELLGLDAWRGFFDLPFLALAAWLSYRWDLLRSFQVRLLAVLHIAFFWLAIALAFYSFQDVALLFDHAGDFTLGFAPLHALGIGFFAAMMLAMASRVTLGHSGRPLAADALTWTLFLGLQAAAVLRILPDIGLSIAPGLIYPLAASVWLFSIVSWIWKYGLIYWQPRVDGKSG</sequence>
<comment type="caution">
    <text evidence="2">The sequence shown here is derived from an EMBL/GenBank/DDBJ whole genome shotgun (WGS) entry which is preliminary data.</text>
</comment>
<feature type="transmembrane region" description="Helical" evidence="1">
    <location>
        <begin position="306"/>
        <end position="329"/>
    </location>
</feature>
<evidence type="ECO:0000313" key="3">
    <source>
        <dbReference type="Proteomes" id="UP001446205"/>
    </source>
</evidence>